<evidence type="ECO:0000259" key="3">
    <source>
        <dbReference type="Pfam" id="PF05267"/>
    </source>
</evidence>
<protein>
    <submittedName>
        <fullName evidence="6">Uncharacterized protein LOC108049332</fullName>
    </submittedName>
</protein>
<evidence type="ECO:0000256" key="2">
    <source>
        <dbReference type="SAM" id="SignalP"/>
    </source>
</evidence>
<organism evidence="6">
    <name type="scientific">Drosophila rhopaloa</name>
    <name type="common">Fruit fly</name>
    <dbReference type="NCBI Taxonomy" id="1041015"/>
    <lineage>
        <taxon>Eukaryota</taxon>
        <taxon>Metazoa</taxon>
        <taxon>Ecdysozoa</taxon>
        <taxon>Arthropoda</taxon>
        <taxon>Hexapoda</taxon>
        <taxon>Insecta</taxon>
        <taxon>Pterygota</taxon>
        <taxon>Neoptera</taxon>
        <taxon>Endopterygota</taxon>
        <taxon>Diptera</taxon>
        <taxon>Brachycera</taxon>
        <taxon>Muscomorpha</taxon>
        <taxon>Ephydroidea</taxon>
        <taxon>Drosophilidae</taxon>
        <taxon>Drosophila</taxon>
        <taxon>Sophophora</taxon>
    </lineage>
</organism>
<evidence type="ECO:0000256" key="1">
    <source>
        <dbReference type="SAM" id="MobiDB-lite"/>
    </source>
</evidence>
<reference evidence="4" key="3">
    <citation type="submission" date="2025-05" db="UniProtKB">
        <authorList>
            <consortium name="EnsemblMetazoa"/>
        </authorList>
    </citation>
    <scope>IDENTIFICATION</scope>
</reference>
<reference evidence="5" key="1">
    <citation type="journal article" date="2021" name="Elife">
        <title>Highly contiguous assemblies of 101 drosophilid genomes.</title>
        <authorList>
            <person name="Kim B.Y."/>
            <person name="Wang J.R."/>
            <person name="Miller D.E."/>
            <person name="Barmina O."/>
            <person name="Delaney E."/>
            <person name="Thompson A."/>
            <person name="Comeault A.A."/>
            <person name="Peede D."/>
            <person name="D'Agostino E.R."/>
            <person name="Pelaez J."/>
            <person name="Aguilar J.M."/>
            <person name="Haji D."/>
            <person name="Matsunaga T."/>
            <person name="Armstrong E.E."/>
            <person name="Zych M."/>
            <person name="Ogawa Y."/>
            <person name="Stamenkovic-Radak M."/>
            <person name="Jelic M."/>
            <person name="Veselinovic M.S."/>
            <person name="Tanaskovic M."/>
            <person name="Eric P."/>
            <person name="Gao J.J."/>
            <person name="Katoh T.K."/>
            <person name="Toda M.J."/>
            <person name="Watabe H."/>
            <person name="Watada M."/>
            <person name="Davis J.S."/>
            <person name="Moyle L.C."/>
            <person name="Manoli G."/>
            <person name="Bertolini E."/>
            <person name="Kostal V."/>
            <person name="Hawley R.S."/>
            <person name="Takahashi A."/>
            <person name="Jones C.D."/>
            <person name="Price D.K."/>
            <person name="Whiteman N."/>
            <person name="Kopp A."/>
            <person name="Matute D.R."/>
            <person name="Petrov D.A."/>
        </authorList>
    </citation>
    <scope>NUCLEOTIDE SEQUENCE [LARGE SCALE GENOMIC DNA]</scope>
</reference>
<accession>A0A6P4F6N8</accession>
<dbReference type="GeneID" id="108049332"/>
<feature type="domain" description="Protein TsetseEP" evidence="3">
    <location>
        <begin position="51"/>
        <end position="167"/>
    </location>
</feature>
<evidence type="ECO:0000313" key="4">
    <source>
        <dbReference type="EnsemblMetazoa" id="XP_016985962.1"/>
    </source>
</evidence>
<keyword evidence="2" id="KW-0732">Signal</keyword>
<proteinExistence type="predicted"/>
<dbReference type="OMA" id="ASAWPRM"/>
<feature type="region of interest" description="Disordered" evidence="1">
    <location>
        <begin position="192"/>
        <end position="235"/>
    </location>
</feature>
<feature type="signal peptide" evidence="2">
    <location>
        <begin position="1"/>
        <end position="19"/>
    </location>
</feature>
<evidence type="ECO:0000313" key="6">
    <source>
        <dbReference type="RefSeq" id="XP_016985962.1"/>
    </source>
</evidence>
<feature type="compositionally biased region" description="Basic and acidic residues" evidence="1">
    <location>
        <begin position="211"/>
        <end position="226"/>
    </location>
</feature>
<gene>
    <name evidence="6" type="primary">LOC108049332</name>
    <name evidence="4" type="synonym">108049332</name>
</gene>
<reference evidence="6" key="2">
    <citation type="submission" date="2025-04" db="UniProtKB">
        <authorList>
            <consortium name="RefSeq"/>
        </authorList>
    </citation>
    <scope>IDENTIFICATION</scope>
</reference>
<feature type="chain" id="PRO_5027580327" evidence="2">
    <location>
        <begin position="20"/>
        <end position="235"/>
    </location>
</feature>
<dbReference type="Proteomes" id="UP001652680">
    <property type="component" value="Unassembled WGS sequence"/>
</dbReference>
<name>A0A6P4F6N8_DRORH</name>
<dbReference type="RefSeq" id="XP_016985962.1">
    <property type="nucleotide sequence ID" value="XM_017130473.1"/>
</dbReference>
<evidence type="ECO:0000313" key="5">
    <source>
        <dbReference type="Proteomes" id="UP001652680"/>
    </source>
</evidence>
<dbReference type="InterPro" id="IPR007931">
    <property type="entry name" value="TsetseEP"/>
</dbReference>
<sequence>MQLFTQVILLAVALISVSAVPPFGQDVGLEQVLFRMVLGESEARGLTPAAQTCANNYLNTTQKNAEKLANATDACEQVANRTKVAYTQTSNSTVSQIRLQLLTLEQNLQLCRNETDATLFLNCTVSTFDRNLNLLDTSNSKAYQAQSQFTSNSTQVTAERNNCISSAVSEAKVQSIQTANDFDSCVAKIPGQREIPQQKEQQQQQQVKPVQEPKEQIPAKQEKPQEQFEDLPLVD</sequence>
<keyword evidence="5" id="KW-1185">Reference proteome</keyword>
<dbReference type="EnsemblMetazoa" id="XM_017130473.1">
    <property type="protein sequence ID" value="XP_016985962.1"/>
    <property type="gene ID" value="LOC108049332"/>
</dbReference>
<dbReference type="AlphaFoldDB" id="A0A6P4F6N8"/>
<dbReference type="Pfam" id="PF05267">
    <property type="entry name" value="DUF725"/>
    <property type="match status" value="1"/>
</dbReference>
<feature type="compositionally biased region" description="Low complexity" evidence="1">
    <location>
        <begin position="198"/>
        <end position="210"/>
    </location>
</feature>
<dbReference type="OrthoDB" id="8069575at2759"/>